<evidence type="ECO:0000313" key="2">
    <source>
        <dbReference type="EMBL" id="CAA3029096.1"/>
    </source>
</evidence>
<keyword evidence="1" id="KW-0812">Transmembrane</keyword>
<proteinExistence type="predicted"/>
<name>A0A8S0VBK0_OLEEU</name>
<dbReference type="Proteomes" id="UP000594638">
    <property type="component" value="Unassembled WGS sequence"/>
</dbReference>
<gene>
    <name evidence="2" type="ORF">OLEA9_A031559</name>
</gene>
<dbReference type="Gramene" id="OE9A031559T1">
    <property type="protein sequence ID" value="OE9A031559C1"/>
    <property type="gene ID" value="OE9A031559"/>
</dbReference>
<keyword evidence="1" id="KW-0472">Membrane</keyword>
<dbReference type="EMBL" id="CACTIH010009288">
    <property type="protein sequence ID" value="CAA3029096.1"/>
    <property type="molecule type" value="Genomic_DNA"/>
</dbReference>
<reference evidence="2 3" key="1">
    <citation type="submission" date="2019-12" db="EMBL/GenBank/DDBJ databases">
        <authorList>
            <person name="Alioto T."/>
            <person name="Alioto T."/>
            <person name="Gomez Garrido J."/>
        </authorList>
    </citation>
    <scope>NUCLEOTIDE SEQUENCE [LARGE SCALE GENOMIC DNA]</scope>
</reference>
<evidence type="ECO:0000313" key="3">
    <source>
        <dbReference type="Proteomes" id="UP000594638"/>
    </source>
</evidence>
<organism evidence="2 3">
    <name type="scientific">Olea europaea subsp. europaea</name>
    <dbReference type="NCBI Taxonomy" id="158383"/>
    <lineage>
        <taxon>Eukaryota</taxon>
        <taxon>Viridiplantae</taxon>
        <taxon>Streptophyta</taxon>
        <taxon>Embryophyta</taxon>
        <taxon>Tracheophyta</taxon>
        <taxon>Spermatophyta</taxon>
        <taxon>Magnoliopsida</taxon>
        <taxon>eudicotyledons</taxon>
        <taxon>Gunneridae</taxon>
        <taxon>Pentapetalae</taxon>
        <taxon>asterids</taxon>
        <taxon>lamiids</taxon>
        <taxon>Lamiales</taxon>
        <taxon>Oleaceae</taxon>
        <taxon>Oleeae</taxon>
        <taxon>Olea</taxon>
    </lineage>
</organism>
<sequence length="100" mass="11678">MVDLAVVDLDVVVMVVDMAVAVRWWYKWFDSSETLVLVVGVVAVAVAASIFWRWRLKWWVHWRMGLLGWWWIWHDDVTMFFWDVLIVCGGGVSGGHKLVD</sequence>
<keyword evidence="1" id="KW-1133">Transmembrane helix</keyword>
<dbReference type="AlphaFoldDB" id="A0A8S0VBK0"/>
<evidence type="ECO:0000256" key="1">
    <source>
        <dbReference type="SAM" id="Phobius"/>
    </source>
</evidence>
<accession>A0A8S0VBK0</accession>
<keyword evidence="3" id="KW-1185">Reference proteome</keyword>
<feature type="transmembrane region" description="Helical" evidence="1">
    <location>
        <begin position="34"/>
        <end position="54"/>
    </location>
</feature>
<protein>
    <recommendedName>
        <fullName evidence="4">Transmembrane protein</fullName>
    </recommendedName>
</protein>
<comment type="caution">
    <text evidence="2">The sequence shown here is derived from an EMBL/GenBank/DDBJ whole genome shotgun (WGS) entry which is preliminary data.</text>
</comment>
<evidence type="ECO:0008006" key="4">
    <source>
        <dbReference type="Google" id="ProtNLM"/>
    </source>
</evidence>